<evidence type="ECO:0000313" key="2">
    <source>
        <dbReference type="EMBL" id="THH01360.1"/>
    </source>
</evidence>
<evidence type="ECO:0000313" key="3">
    <source>
        <dbReference type="Proteomes" id="UP000309038"/>
    </source>
</evidence>
<dbReference type="InterPro" id="IPR018712">
    <property type="entry name" value="Tle1-like_cat"/>
</dbReference>
<keyword evidence="3" id="KW-1185">Reference proteome</keyword>
<name>A0A4S4KWE5_9APHY</name>
<dbReference type="PANTHER" id="PTHR33840:SF2">
    <property type="entry name" value="TLE1 PHOSPHOLIPASE DOMAIN-CONTAINING PROTEIN"/>
    <property type="match status" value="1"/>
</dbReference>
<accession>A0A4S4KWE5</accession>
<gene>
    <name evidence="2" type="ORF">EW026_g1294</name>
</gene>
<dbReference type="Pfam" id="PF09994">
    <property type="entry name" value="T6SS_Tle1-like_cat"/>
    <property type="match status" value="1"/>
</dbReference>
<evidence type="ECO:0000259" key="1">
    <source>
        <dbReference type="Pfam" id="PF09994"/>
    </source>
</evidence>
<dbReference type="EMBL" id="SGPJ01000025">
    <property type="protein sequence ID" value="THH01360.1"/>
    <property type="molecule type" value="Genomic_DNA"/>
</dbReference>
<dbReference type="InterPro" id="IPR029058">
    <property type="entry name" value="AB_hydrolase_fold"/>
</dbReference>
<feature type="domain" description="T6SS Phospholipase effector Tle1-like catalytic" evidence="1">
    <location>
        <begin position="18"/>
        <end position="290"/>
    </location>
</feature>
<organism evidence="2 3">
    <name type="scientific">Hermanssonia centrifuga</name>
    <dbReference type="NCBI Taxonomy" id="98765"/>
    <lineage>
        <taxon>Eukaryota</taxon>
        <taxon>Fungi</taxon>
        <taxon>Dikarya</taxon>
        <taxon>Basidiomycota</taxon>
        <taxon>Agaricomycotina</taxon>
        <taxon>Agaricomycetes</taxon>
        <taxon>Polyporales</taxon>
        <taxon>Meruliaceae</taxon>
        <taxon>Hermanssonia</taxon>
    </lineage>
</organism>
<dbReference type="AlphaFoldDB" id="A0A4S4KWE5"/>
<dbReference type="PANTHER" id="PTHR33840">
    <property type="match status" value="1"/>
</dbReference>
<proteinExistence type="predicted"/>
<protein>
    <recommendedName>
        <fullName evidence="1">T6SS Phospholipase effector Tle1-like catalytic domain-containing protein</fullName>
    </recommendedName>
</protein>
<dbReference type="Proteomes" id="UP000309038">
    <property type="component" value="Unassembled WGS sequence"/>
</dbReference>
<sequence>MPNTTAALETTPPSHSARTLVLCFDGTGDQFDEDNSNVVQFFGLLKKDDRQKQMVYYQAGIGTYTSPQIATPLMNHISKILDEAIAWNLEAHVLGGYEFLMQNYEAGDKICIFGFSRGAYTARALAGMIGLVGLLPASNLQQVPFAYKMYVSKQWDQAHRFKDTFSMEVPIEFLGVWDTVSSVGLFGRSLPYTAQCATLKTFRHALSADERRAKFKPSLYIHPTDNTKVKTDVKEVWFAGCHCGSSLLYSSIGVHSLISTIRLLDVGGGSVKNSEKHNLARIPLRWMIRECFCTHTGILFLTHRLPDLSLDPASLYPKVLPRPPALFTPPPAVVDVDGQQNTRMLTEEEADAIDAHCDIYDQLAMRPFWWLLEILPVGRWVRTETREWLRERTCVFSLLLLLRQDQY</sequence>
<comment type="caution">
    <text evidence="2">The sequence shown here is derived from an EMBL/GenBank/DDBJ whole genome shotgun (WGS) entry which is preliminary data.</text>
</comment>
<reference evidence="2 3" key="1">
    <citation type="submission" date="2019-02" db="EMBL/GenBank/DDBJ databases">
        <title>Genome sequencing of the rare red list fungi Phlebia centrifuga.</title>
        <authorList>
            <person name="Buettner E."/>
            <person name="Kellner H."/>
        </authorList>
    </citation>
    <scope>NUCLEOTIDE SEQUENCE [LARGE SCALE GENOMIC DNA]</scope>
    <source>
        <strain evidence="2 3">DSM 108282</strain>
    </source>
</reference>
<dbReference type="SUPFAM" id="SSF53474">
    <property type="entry name" value="alpha/beta-Hydrolases"/>
    <property type="match status" value="1"/>
</dbReference>